<dbReference type="InterPro" id="IPR023210">
    <property type="entry name" value="NADP_OxRdtase_dom"/>
</dbReference>
<reference evidence="2" key="1">
    <citation type="submission" date="2018-05" db="EMBL/GenBank/DDBJ databases">
        <authorList>
            <person name="Lanie J.A."/>
            <person name="Ng W.-L."/>
            <person name="Kazmierczak K.M."/>
            <person name="Andrzejewski T.M."/>
            <person name="Davidsen T.M."/>
            <person name="Wayne K.J."/>
            <person name="Tettelin H."/>
            <person name="Glass J.I."/>
            <person name="Rusch D."/>
            <person name="Podicherti R."/>
            <person name="Tsui H.-C.T."/>
            <person name="Winkler M.E."/>
        </authorList>
    </citation>
    <scope>NUCLEOTIDE SEQUENCE</scope>
</reference>
<organism evidence="2">
    <name type="scientific">marine metagenome</name>
    <dbReference type="NCBI Taxonomy" id="408172"/>
    <lineage>
        <taxon>unclassified sequences</taxon>
        <taxon>metagenomes</taxon>
        <taxon>ecological metagenomes</taxon>
    </lineage>
</organism>
<accession>A0A382KKK4</accession>
<dbReference type="AlphaFoldDB" id="A0A382KKK4"/>
<dbReference type="SUPFAM" id="SSF51430">
    <property type="entry name" value="NAD(P)-linked oxidoreductase"/>
    <property type="match status" value="1"/>
</dbReference>
<protein>
    <recommendedName>
        <fullName evidence="1">NADP-dependent oxidoreductase domain-containing protein</fullName>
    </recommendedName>
</protein>
<gene>
    <name evidence="2" type="ORF">METZ01_LOCUS277864</name>
</gene>
<feature type="non-terminal residue" evidence="2">
    <location>
        <position position="1"/>
    </location>
</feature>
<name>A0A382KKK4_9ZZZZ</name>
<dbReference type="InterPro" id="IPR053135">
    <property type="entry name" value="AKR2_Oxidoreductase"/>
</dbReference>
<dbReference type="Pfam" id="PF00248">
    <property type="entry name" value="Aldo_ket_red"/>
    <property type="match status" value="1"/>
</dbReference>
<dbReference type="CDD" id="cd19095">
    <property type="entry name" value="AKR_PA4992-like"/>
    <property type="match status" value="1"/>
</dbReference>
<feature type="domain" description="NADP-dependent oxidoreductase" evidence="1">
    <location>
        <begin position="17"/>
        <end position="165"/>
    </location>
</feature>
<dbReference type="InterPro" id="IPR036812">
    <property type="entry name" value="NAD(P)_OxRdtase_dom_sf"/>
</dbReference>
<dbReference type="PANTHER" id="PTHR43312:SF1">
    <property type="entry name" value="NADP-DEPENDENT OXIDOREDUCTASE DOMAIN-CONTAINING PROTEIN"/>
    <property type="match status" value="1"/>
</dbReference>
<evidence type="ECO:0000313" key="2">
    <source>
        <dbReference type="EMBL" id="SVC25010.1"/>
    </source>
</evidence>
<dbReference type="PANTHER" id="PTHR43312">
    <property type="entry name" value="D-THREO-ALDOSE 1-DEHYDROGENASE"/>
    <property type="match status" value="1"/>
</dbReference>
<proteinExistence type="predicted"/>
<dbReference type="EMBL" id="UINC01081299">
    <property type="protein sequence ID" value="SVC25010.1"/>
    <property type="molecule type" value="Genomic_DNA"/>
</dbReference>
<evidence type="ECO:0000259" key="1">
    <source>
        <dbReference type="Pfam" id="PF00248"/>
    </source>
</evidence>
<dbReference type="Gene3D" id="3.20.20.100">
    <property type="entry name" value="NADP-dependent oxidoreductase domain"/>
    <property type="match status" value="1"/>
</dbReference>
<sequence length="251" mass="26937">TRRPLGGTGVDLPCLSLGTVKIGRNQAVKYPSGFDLPSNKEVVALLEQCREAGIDLLDTAPAYGISETRLGELLPGPRQNWLFCTKVGETFVDGQSQFDFSSSAIRRSVEQSLADLKTDYLDIVLIHSDGNDLQILEQSDAMATLQKMKQAGAIRWIGMSTKTVEGGLAALPVSDVLMVALNTEDQSQLPVIEAASTTNCGLLIKKAMNNGHAEPVDSLRFVLAHPGVTSVVVGTINPLHLQANIETILEI</sequence>